<dbReference type="InterPro" id="IPR029044">
    <property type="entry name" value="Nucleotide-diphossugar_trans"/>
</dbReference>
<evidence type="ECO:0000313" key="3">
    <source>
        <dbReference type="EMBL" id="URJ50238.1"/>
    </source>
</evidence>
<dbReference type="CDD" id="cd00761">
    <property type="entry name" value="Glyco_tranf_GTA_type"/>
    <property type="match status" value="1"/>
</dbReference>
<feature type="domain" description="Glycosyltransferase 2-like" evidence="2">
    <location>
        <begin position="6"/>
        <end position="187"/>
    </location>
</feature>
<dbReference type="EMBL" id="CP097770">
    <property type="protein sequence ID" value="URJ50238.1"/>
    <property type="molecule type" value="Genomic_DNA"/>
</dbReference>
<evidence type="ECO:0000259" key="2">
    <source>
        <dbReference type="Pfam" id="PF00535"/>
    </source>
</evidence>
<gene>
    <name evidence="3" type="ORF">MF626_004685</name>
</gene>
<feature type="region of interest" description="Disordered" evidence="1">
    <location>
        <begin position="298"/>
        <end position="318"/>
    </location>
</feature>
<dbReference type="InterPro" id="IPR050834">
    <property type="entry name" value="Glycosyltransf_2"/>
</dbReference>
<dbReference type="Pfam" id="PF00535">
    <property type="entry name" value="Glycos_transf_2"/>
    <property type="match status" value="1"/>
</dbReference>
<evidence type="ECO:0000256" key="1">
    <source>
        <dbReference type="SAM" id="MobiDB-lite"/>
    </source>
</evidence>
<organism evidence="3 4">
    <name type="scientific">Paenibacillus polymyxa</name>
    <name type="common">Bacillus polymyxa</name>
    <dbReference type="NCBI Taxonomy" id="1406"/>
    <lineage>
        <taxon>Bacteria</taxon>
        <taxon>Bacillati</taxon>
        <taxon>Bacillota</taxon>
        <taxon>Bacilli</taxon>
        <taxon>Bacillales</taxon>
        <taxon>Paenibacillaceae</taxon>
        <taxon>Paenibacillus</taxon>
    </lineage>
</organism>
<sequence>MMLSLSIALCTRNRVDDLTRCINSIAIGGAPEACETELWIIDDGELPKHVLERYERQLGRAGITYRYHRKEQPGLWLSRVKTAELAQGDIILFLDDDVELPSNYLNELMRTYEAYPQAAGVGGIAQGMSNSFMGTIRCLLSFQQSLSKGRLSLSGQSGSMYNWHKAKKTFRTQFFHGCNMSFRREAIRGLEPVPWLQSYSVGEDLLLSRIAMKSGPLYINPALTLLHHESPSSRDNMEQVTYMRVMNHIHLLRDEGSGPIGYAALYWTTLYQILREKPKKNHTAIQGYRRALKAIFSSPKEPVGGGQLPERNSKKTVG</sequence>
<dbReference type="AlphaFoldDB" id="A0AAE9IBQ1"/>
<reference evidence="3" key="1">
    <citation type="submission" date="2022-11" db="EMBL/GenBank/DDBJ databases">
        <authorList>
            <person name="Vasilchenko N.G."/>
            <person name="Prazdnova E.V."/>
            <person name="Gorovtsov A.V."/>
            <person name="Chistyakov V.A."/>
            <person name="Pak M.L."/>
        </authorList>
    </citation>
    <scope>NUCLEOTIDE SEQUENCE</scope>
    <source>
        <strain evidence="3">R 4.5</strain>
    </source>
</reference>
<protein>
    <submittedName>
        <fullName evidence="3">Glycosyltransferase family 2 protein</fullName>
    </submittedName>
</protein>
<name>A0AAE9IBQ1_PAEPO</name>
<dbReference type="Proteomes" id="UP001055784">
    <property type="component" value="Chromosome"/>
</dbReference>
<proteinExistence type="predicted"/>
<dbReference type="InterPro" id="IPR001173">
    <property type="entry name" value="Glyco_trans_2-like"/>
</dbReference>
<accession>A0AAE9IBQ1</accession>
<dbReference type="PANTHER" id="PTHR43685">
    <property type="entry name" value="GLYCOSYLTRANSFERASE"/>
    <property type="match status" value="1"/>
</dbReference>
<dbReference type="SUPFAM" id="SSF53448">
    <property type="entry name" value="Nucleotide-diphospho-sugar transferases"/>
    <property type="match status" value="1"/>
</dbReference>
<evidence type="ECO:0000313" key="4">
    <source>
        <dbReference type="Proteomes" id="UP001055784"/>
    </source>
</evidence>
<dbReference type="Gene3D" id="3.90.550.10">
    <property type="entry name" value="Spore Coat Polysaccharide Biosynthesis Protein SpsA, Chain A"/>
    <property type="match status" value="1"/>
</dbReference>
<dbReference type="PANTHER" id="PTHR43685:SF3">
    <property type="entry name" value="SLR2126 PROTEIN"/>
    <property type="match status" value="1"/>
</dbReference>